<dbReference type="Proteomes" id="UP000018144">
    <property type="component" value="Unassembled WGS sequence"/>
</dbReference>
<dbReference type="AlphaFoldDB" id="U4LTD8"/>
<proteinExistence type="predicted"/>
<dbReference type="Gene3D" id="3.90.1140.10">
    <property type="entry name" value="Cyclic phosphodiesterase"/>
    <property type="match status" value="1"/>
</dbReference>
<dbReference type="OrthoDB" id="49151at2759"/>
<evidence type="ECO:0000256" key="2">
    <source>
        <dbReference type="ARBA" id="ARBA00022801"/>
    </source>
</evidence>
<gene>
    <name evidence="7" type="ORF">PCON_09149</name>
</gene>
<dbReference type="GO" id="GO:0005634">
    <property type="term" value="C:nucleus"/>
    <property type="evidence" value="ECO:0007669"/>
    <property type="project" value="TreeGrafter"/>
</dbReference>
<organism evidence="7 8">
    <name type="scientific">Pyronema omphalodes (strain CBS 100304)</name>
    <name type="common">Pyronema confluens</name>
    <dbReference type="NCBI Taxonomy" id="1076935"/>
    <lineage>
        <taxon>Eukaryota</taxon>
        <taxon>Fungi</taxon>
        <taxon>Dikarya</taxon>
        <taxon>Ascomycota</taxon>
        <taxon>Pezizomycotina</taxon>
        <taxon>Pezizomycetes</taxon>
        <taxon>Pezizales</taxon>
        <taxon>Pyronemataceae</taxon>
        <taxon>Pyronema</taxon>
    </lineage>
</organism>
<accession>U4LTD8</accession>
<sequence>MVMERVGRVKVKPFPVTFNGTMWVSNWDKTRWFLVLKAAIGEGKELPKLLDLMNRAFSVFKQPPLVTPGGGLDGFHVSLAWSLTKPSSETKRAIEEALEKAGYGTEIKVKDQQGPLKMEVKEIKVKIGNVVHIIELGTGGTGAEINGAAESRVGKRKASI</sequence>
<evidence type="ECO:0000256" key="5">
    <source>
        <dbReference type="ARBA" id="ARBA00029543"/>
    </source>
</evidence>
<evidence type="ECO:0000256" key="1">
    <source>
        <dbReference type="ARBA" id="ARBA00022722"/>
    </source>
</evidence>
<dbReference type="GO" id="GO:0000175">
    <property type="term" value="F:3'-5'-RNA exonuclease activity"/>
    <property type="evidence" value="ECO:0007669"/>
    <property type="project" value="TreeGrafter"/>
</dbReference>
<keyword evidence="1" id="KW-0540">Nuclease</keyword>
<protein>
    <recommendedName>
        <fullName evidence="5">U6 snRNA phosphodiesterase 1</fullName>
    </recommendedName>
    <alternativeName>
        <fullName evidence="6">3'-5' RNA exonuclease USB1</fullName>
    </alternativeName>
</protein>
<evidence type="ECO:0000256" key="4">
    <source>
        <dbReference type="ARBA" id="ARBA00023242"/>
    </source>
</evidence>
<dbReference type="EMBL" id="HF935475">
    <property type="protein sequence ID" value="CCX30746.1"/>
    <property type="molecule type" value="Genomic_DNA"/>
</dbReference>
<dbReference type="Pfam" id="PF09749">
    <property type="entry name" value="HVSL"/>
    <property type="match status" value="1"/>
</dbReference>
<keyword evidence="2" id="KW-0378">Hydrolase</keyword>
<evidence type="ECO:0000256" key="6">
    <source>
        <dbReference type="ARBA" id="ARBA00030030"/>
    </source>
</evidence>
<evidence type="ECO:0000256" key="3">
    <source>
        <dbReference type="ARBA" id="ARBA00023239"/>
    </source>
</evidence>
<keyword evidence="8" id="KW-1185">Reference proteome</keyword>
<keyword evidence="3" id="KW-0456">Lyase</keyword>
<dbReference type="GO" id="GO:0016829">
    <property type="term" value="F:lyase activity"/>
    <property type="evidence" value="ECO:0007669"/>
    <property type="project" value="UniProtKB-KW"/>
</dbReference>
<keyword evidence="4" id="KW-0539">Nucleus</keyword>
<evidence type="ECO:0000313" key="8">
    <source>
        <dbReference type="Proteomes" id="UP000018144"/>
    </source>
</evidence>
<dbReference type="OMA" id="LWHPNES"/>
<dbReference type="GO" id="GO:0034477">
    <property type="term" value="P:U6 snRNA 3'-end processing"/>
    <property type="evidence" value="ECO:0007669"/>
    <property type="project" value="InterPro"/>
</dbReference>
<dbReference type="PANTHER" id="PTHR13522">
    <property type="entry name" value="U6 SNRNA PHOSPHODIESTERASE 1"/>
    <property type="match status" value="1"/>
</dbReference>
<dbReference type="STRING" id="1076935.U4LTD8"/>
<evidence type="ECO:0000313" key="7">
    <source>
        <dbReference type="EMBL" id="CCX30746.1"/>
    </source>
</evidence>
<reference evidence="7 8" key="1">
    <citation type="journal article" date="2013" name="PLoS Genet.">
        <title>The genome and development-dependent transcriptomes of Pyronema confluens: a window into fungal evolution.</title>
        <authorList>
            <person name="Traeger S."/>
            <person name="Altegoer F."/>
            <person name="Freitag M."/>
            <person name="Gabaldon T."/>
            <person name="Kempken F."/>
            <person name="Kumar A."/>
            <person name="Marcet-Houben M."/>
            <person name="Poggeler S."/>
            <person name="Stajich J.E."/>
            <person name="Nowrousian M."/>
        </authorList>
    </citation>
    <scope>NUCLEOTIDE SEQUENCE [LARGE SCALE GENOMIC DNA]</scope>
    <source>
        <strain evidence="8">CBS 100304</strain>
        <tissue evidence="7">Vegetative mycelium</tissue>
    </source>
</reference>
<dbReference type="PANTHER" id="PTHR13522:SF3">
    <property type="entry name" value="U6 SNRNA PHOSPHODIESTERASE 1"/>
    <property type="match status" value="1"/>
</dbReference>
<name>U4LTD8_PYROM</name>
<dbReference type="InterPro" id="IPR027521">
    <property type="entry name" value="Usb1"/>
</dbReference>